<feature type="region of interest" description="Disordered" evidence="1">
    <location>
        <begin position="44"/>
        <end position="68"/>
    </location>
</feature>
<evidence type="ECO:0000256" key="1">
    <source>
        <dbReference type="SAM" id="MobiDB-lite"/>
    </source>
</evidence>
<evidence type="ECO:0000313" key="2">
    <source>
        <dbReference type="EMBL" id="CAG8841806.1"/>
    </source>
</evidence>
<comment type="caution">
    <text evidence="2">The sequence shown here is derived from an EMBL/GenBank/DDBJ whole genome shotgun (WGS) entry which is preliminary data.</text>
</comment>
<keyword evidence="3" id="KW-1185">Reference proteome</keyword>
<reference evidence="2 3" key="1">
    <citation type="submission" date="2021-06" db="EMBL/GenBank/DDBJ databases">
        <authorList>
            <person name="Kallberg Y."/>
            <person name="Tangrot J."/>
            <person name="Rosling A."/>
        </authorList>
    </citation>
    <scope>NUCLEOTIDE SEQUENCE [LARGE SCALE GENOMIC DNA]</scope>
    <source>
        <strain evidence="2 3">120-4 pot B 10/14</strain>
    </source>
</reference>
<accession>A0ABN7WW60</accession>
<protein>
    <submittedName>
        <fullName evidence="2">14231_t:CDS:1</fullName>
    </submittedName>
</protein>
<evidence type="ECO:0000313" key="3">
    <source>
        <dbReference type="Proteomes" id="UP000789901"/>
    </source>
</evidence>
<feature type="non-terminal residue" evidence="2">
    <location>
        <position position="1"/>
    </location>
</feature>
<sequence>MDVIPIDKNKNIQRKHCTKAFNIPVQHSVQHLVHHFWPGQQQFDSLESSHESHSHLHSQSSGLQTATT</sequence>
<gene>
    <name evidence="2" type="ORF">GMARGA_LOCUS35641</name>
</gene>
<dbReference type="Proteomes" id="UP000789901">
    <property type="component" value="Unassembled WGS sequence"/>
</dbReference>
<name>A0ABN7WW60_GIGMA</name>
<proteinExistence type="predicted"/>
<dbReference type="EMBL" id="CAJVQB010066936">
    <property type="protein sequence ID" value="CAG8841806.1"/>
    <property type="molecule type" value="Genomic_DNA"/>
</dbReference>
<organism evidence="2 3">
    <name type="scientific">Gigaspora margarita</name>
    <dbReference type="NCBI Taxonomy" id="4874"/>
    <lineage>
        <taxon>Eukaryota</taxon>
        <taxon>Fungi</taxon>
        <taxon>Fungi incertae sedis</taxon>
        <taxon>Mucoromycota</taxon>
        <taxon>Glomeromycotina</taxon>
        <taxon>Glomeromycetes</taxon>
        <taxon>Diversisporales</taxon>
        <taxon>Gigasporaceae</taxon>
        <taxon>Gigaspora</taxon>
    </lineage>
</organism>